<dbReference type="InterPro" id="IPR020845">
    <property type="entry name" value="AMP-binding_CS"/>
</dbReference>
<evidence type="ECO:0000256" key="4">
    <source>
        <dbReference type="ARBA" id="ARBA00023140"/>
    </source>
</evidence>
<dbReference type="OrthoDB" id="10253869at2759"/>
<dbReference type="GO" id="GO:0016405">
    <property type="term" value="F:CoA-ligase activity"/>
    <property type="evidence" value="ECO:0007669"/>
    <property type="project" value="TreeGrafter"/>
</dbReference>
<comment type="subcellular location">
    <subcellularLocation>
        <location evidence="1">Peroxisome</location>
    </subcellularLocation>
</comment>
<dbReference type="InterPro" id="IPR045851">
    <property type="entry name" value="AMP-bd_C_sf"/>
</dbReference>
<gene>
    <name evidence="7" type="ORF">ILUMI_19104</name>
</gene>
<dbReference type="Proteomes" id="UP000801492">
    <property type="component" value="Unassembled WGS sequence"/>
</dbReference>
<keyword evidence="3" id="KW-0436">Ligase</keyword>
<dbReference type="PANTHER" id="PTHR24096">
    <property type="entry name" value="LONG-CHAIN-FATTY-ACID--COA LIGASE"/>
    <property type="match status" value="1"/>
</dbReference>
<dbReference type="PANTHER" id="PTHR24096:SF149">
    <property type="entry name" value="AMP-BINDING DOMAIN-CONTAINING PROTEIN-RELATED"/>
    <property type="match status" value="1"/>
</dbReference>
<name>A0A8K0G089_IGNLU</name>
<evidence type="ECO:0000256" key="2">
    <source>
        <dbReference type="ARBA" id="ARBA00006432"/>
    </source>
</evidence>
<evidence type="ECO:0008006" key="9">
    <source>
        <dbReference type="Google" id="ProtNLM"/>
    </source>
</evidence>
<evidence type="ECO:0000259" key="5">
    <source>
        <dbReference type="Pfam" id="PF00501"/>
    </source>
</evidence>
<evidence type="ECO:0000256" key="3">
    <source>
        <dbReference type="ARBA" id="ARBA00022598"/>
    </source>
</evidence>
<reference evidence="7" key="1">
    <citation type="submission" date="2019-08" db="EMBL/GenBank/DDBJ databases">
        <title>The genome of the North American firefly Photinus pyralis.</title>
        <authorList>
            <consortium name="Photinus pyralis genome working group"/>
            <person name="Fallon T.R."/>
            <person name="Sander Lower S.E."/>
            <person name="Weng J.-K."/>
        </authorList>
    </citation>
    <scope>NUCLEOTIDE SEQUENCE</scope>
    <source>
        <strain evidence="7">TRF0915ILg1</strain>
        <tissue evidence="7">Whole body</tissue>
    </source>
</reference>
<dbReference type="Pfam" id="PF13193">
    <property type="entry name" value="AMP-binding_C"/>
    <property type="match status" value="1"/>
</dbReference>
<feature type="domain" description="AMP-binding enzyme C-terminal" evidence="6">
    <location>
        <begin position="436"/>
        <end position="513"/>
    </location>
</feature>
<dbReference type="Pfam" id="PF00501">
    <property type="entry name" value="AMP-binding"/>
    <property type="match status" value="1"/>
</dbReference>
<comment type="similarity">
    <text evidence="2">Belongs to the ATP-dependent AMP-binding enzyme family.</text>
</comment>
<dbReference type="AlphaFoldDB" id="A0A8K0G089"/>
<protein>
    <recommendedName>
        <fullName evidence="9">Luciferin 4-monooxygenase</fullName>
    </recommendedName>
</protein>
<evidence type="ECO:0000313" key="7">
    <source>
        <dbReference type="EMBL" id="KAF2887070.1"/>
    </source>
</evidence>
<dbReference type="Gene3D" id="3.30.300.30">
    <property type="match status" value="1"/>
</dbReference>
<accession>A0A8K0G089</accession>
<dbReference type="Gene3D" id="3.40.50.12780">
    <property type="entry name" value="N-terminal domain of ligase-like"/>
    <property type="match status" value="1"/>
</dbReference>
<feature type="non-terminal residue" evidence="7">
    <location>
        <position position="518"/>
    </location>
</feature>
<feature type="domain" description="AMP-dependent synthetase/ligase" evidence="5">
    <location>
        <begin position="18"/>
        <end position="386"/>
    </location>
</feature>
<dbReference type="InterPro" id="IPR000873">
    <property type="entry name" value="AMP-dep_synth/lig_dom"/>
</dbReference>
<comment type="caution">
    <text evidence="7">The sequence shown here is derived from an EMBL/GenBank/DDBJ whole genome shotgun (WGS) entry which is preliminary data.</text>
</comment>
<evidence type="ECO:0000313" key="8">
    <source>
        <dbReference type="Proteomes" id="UP000801492"/>
    </source>
</evidence>
<dbReference type="PROSITE" id="PS00455">
    <property type="entry name" value="AMP_BINDING"/>
    <property type="match status" value="1"/>
</dbReference>
<evidence type="ECO:0000259" key="6">
    <source>
        <dbReference type="Pfam" id="PF13193"/>
    </source>
</evidence>
<dbReference type="InterPro" id="IPR025110">
    <property type="entry name" value="AMP-bd_C"/>
</dbReference>
<dbReference type="EMBL" id="VTPC01085308">
    <property type="protein sequence ID" value="KAF2887070.1"/>
    <property type="molecule type" value="Genomic_DNA"/>
</dbReference>
<dbReference type="GO" id="GO:0005777">
    <property type="term" value="C:peroxisome"/>
    <property type="evidence" value="ECO:0007669"/>
    <property type="project" value="UniProtKB-SubCell"/>
</dbReference>
<keyword evidence="4" id="KW-0576">Peroxisome</keyword>
<dbReference type="SUPFAM" id="SSF56801">
    <property type="entry name" value="Acetyl-CoA synthetase-like"/>
    <property type="match status" value="1"/>
</dbReference>
<keyword evidence="8" id="KW-1185">Reference proteome</keyword>
<sequence length="518" mass="58067">MPEINYVPDEGGIGHAFFTHMRKHQNKIAQIDALTGEKDTFSSLLQRCIRTAITMRSKGVTSNDIVTLCTFNHLNSMVPFIATFFLSAKVASLDPTLSLTDTMHLLKQVTPKMIFVAPEALELIEKAIEEIPSDIEIVVFGETTKHTKFSNFLEPKQEENNFEPIPPKSLYDTAIIFFSSGTSGLPKGICISHFAYLGQTAIGMNVGYDYNVVLAFASPYWITSALFWSISLIDGTTRLVLPKFDCTITWEIIHKFRPTFMFVAPSQILSMCIQDRPKHFRSDSLKDVIMGGGPMSREQVLKVQRAFPNTRVVLGYGQTEVAGFITCFKPNNSKEIMGIPSKPTSSGGGVPGLTYKVVNPETEELLGPYQEGELRIKTKFQMNGYYNMDSSDAWDPDGWLRSGDIVYYDEDQCFYVVDRMKEMLKFQSWHVLPAVIENVIKTHPSIETAVVIGVPHDIDGDHPMAIVTLKEGCSKSVTPETIEKYVEERVHDRQRLRGGVKIVDVIPVTPSGKVKRKE</sequence>
<dbReference type="InterPro" id="IPR042099">
    <property type="entry name" value="ANL_N_sf"/>
</dbReference>
<proteinExistence type="inferred from homology"/>
<evidence type="ECO:0000256" key="1">
    <source>
        <dbReference type="ARBA" id="ARBA00004275"/>
    </source>
</evidence>
<organism evidence="7 8">
    <name type="scientific">Ignelater luminosus</name>
    <name type="common">Cucubano</name>
    <name type="synonym">Pyrophorus luminosus</name>
    <dbReference type="NCBI Taxonomy" id="2038154"/>
    <lineage>
        <taxon>Eukaryota</taxon>
        <taxon>Metazoa</taxon>
        <taxon>Ecdysozoa</taxon>
        <taxon>Arthropoda</taxon>
        <taxon>Hexapoda</taxon>
        <taxon>Insecta</taxon>
        <taxon>Pterygota</taxon>
        <taxon>Neoptera</taxon>
        <taxon>Endopterygota</taxon>
        <taxon>Coleoptera</taxon>
        <taxon>Polyphaga</taxon>
        <taxon>Elateriformia</taxon>
        <taxon>Elateroidea</taxon>
        <taxon>Elateridae</taxon>
        <taxon>Agrypninae</taxon>
        <taxon>Pyrophorini</taxon>
        <taxon>Ignelater</taxon>
    </lineage>
</organism>